<name>A0AAV7QAI5_PLEWA</name>
<protein>
    <submittedName>
        <fullName evidence="2">Uncharacterized protein</fullName>
    </submittedName>
</protein>
<evidence type="ECO:0000313" key="3">
    <source>
        <dbReference type="Proteomes" id="UP001066276"/>
    </source>
</evidence>
<comment type="caution">
    <text evidence="2">The sequence shown here is derived from an EMBL/GenBank/DDBJ whole genome shotgun (WGS) entry which is preliminary data.</text>
</comment>
<feature type="region of interest" description="Disordered" evidence="1">
    <location>
        <begin position="1"/>
        <end position="62"/>
    </location>
</feature>
<gene>
    <name evidence="2" type="ORF">NDU88_002649</name>
</gene>
<proteinExistence type="predicted"/>
<organism evidence="2 3">
    <name type="scientific">Pleurodeles waltl</name>
    <name type="common">Iberian ribbed newt</name>
    <dbReference type="NCBI Taxonomy" id="8319"/>
    <lineage>
        <taxon>Eukaryota</taxon>
        <taxon>Metazoa</taxon>
        <taxon>Chordata</taxon>
        <taxon>Craniata</taxon>
        <taxon>Vertebrata</taxon>
        <taxon>Euteleostomi</taxon>
        <taxon>Amphibia</taxon>
        <taxon>Batrachia</taxon>
        <taxon>Caudata</taxon>
        <taxon>Salamandroidea</taxon>
        <taxon>Salamandridae</taxon>
        <taxon>Pleurodelinae</taxon>
        <taxon>Pleurodeles</taxon>
    </lineage>
</organism>
<reference evidence="2" key="1">
    <citation type="journal article" date="2022" name="bioRxiv">
        <title>Sequencing and chromosome-scale assembly of the giantPleurodeles waltlgenome.</title>
        <authorList>
            <person name="Brown T."/>
            <person name="Elewa A."/>
            <person name="Iarovenko S."/>
            <person name="Subramanian E."/>
            <person name="Araus A.J."/>
            <person name="Petzold A."/>
            <person name="Susuki M."/>
            <person name="Suzuki K.-i.T."/>
            <person name="Hayashi T."/>
            <person name="Toyoda A."/>
            <person name="Oliveira C."/>
            <person name="Osipova E."/>
            <person name="Leigh N.D."/>
            <person name="Simon A."/>
            <person name="Yun M.H."/>
        </authorList>
    </citation>
    <scope>NUCLEOTIDE SEQUENCE</scope>
    <source>
        <strain evidence="2">20211129_DDA</strain>
        <tissue evidence="2">Liver</tissue>
    </source>
</reference>
<evidence type="ECO:0000313" key="2">
    <source>
        <dbReference type="EMBL" id="KAJ1136232.1"/>
    </source>
</evidence>
<dbReference type="EMBL" id="JANPWB010000010">
    <property type="protein sequence ID" value="KAJ1136232.1"/>
    <property type="molecule type" value="Genomic_DNA"/>
</dbReference>
<dbReference type="AlphaFoldDB" id="A0AAV7QAI5"/>
<keyword evidence="3" id="KW-1185">Reference proteome</keyword>
<accession>A0AAV7QAI5</accession>
<evidence type="ECO:0000256" key="1">
    <source>
        <dbReference type="SAM" id="MobiDB-lite"/>
    </source>
</evidence>
<sequence>MSSPARLHSTAHSDHMAGLPHVGYTRPSNRPHTGARSLPSNGPHRATPRIRPEVTKRQPPAAVQRTLRKVQSTLEVSQQPSLLLHVSTYNCAGKDSRPRFADKTECMLKLMSKNARFDWCVEDELEIKQFKKEIASAPALKPYDTCDRSIACTGASAIGFIANYYLRKCIRLSRAGDTYGIPLHFMLERVFGEEENGKVKTVEGLAGSSLFMLY</sequence>
<dbReference type="Proteomes" id="UP001066276">
    <property type="component" value="Chromosome 6"/>
</dbReference>